<feature type="compositionally biased region" description="Polar residues" evidence="1">
    <location>
        <begin position="2212"/>
        <end position="2228"/>
    </location>
</feature>
<dbReference type="SUPFAM" id="SSF51126">
    <property type="entry name" value="Pectin lyase-like"/>
    <property type="match status" value="1"/>
</dbReference>
<dbReference type="Pfam" id="PF13332">
    <property type="entry name" value="Fil_haemagg_2"/>
    <property type="match status" value="4"/>
</dbReference>
<accession>C6AD21</accession>
<feature type="compositionally biased region" description="Gly residues" evidence="1">
    <location>
        <begin position="2231"/>
        <end position="2241"/>
    </location>
</feature>
<feature type="region of interest" description="Disordered" evidence="1">
    <location>
        <begin position="2211"/>
        <end position="2258"/>
    </location>
</feature>
<gene>
    <name evidence="3" type="primary">fhaB1</name>
    <name evidence="3" type="ordered locus">Bgr_07860</name>
</gene>
<dbReference type="GO" id="GO:0003824">
    <property type="term" value="F:catalytic activity"/>
    <property type="evidence" value="ECO:0007669"/>
    <property type="project" value="UniProtKB-ARBA"/>
</dbReference>
<evidence type="ECO:0000313" key="4">
    <source>
        <dbReference type="Proteomes" id="UP000001489"/>
    </source>
</evidence>
<feature type="domain" description="Filamentous haemagglutinin FhaB/tRNA nuclease CdiA-like TPS" evidence="2">
    <location>
        <begin position="63"/>
        <end position="185"/>
    </location>
</feature>
<dbReference type="EMBL" id="CP001562">
    <property type="protein sequence ID" value="ACS51082.1"/>
    <property type="molecule type" value="Genomic_DNA"/>
</dbReference>
<protein>
    <submittedName>
        <fullName evidence="3">Filamentous hemagglutinin</fullName>
    </submittedName>
</protein>
<dbReference type="Gene3D" id="2.160.20.10">
    <property type="entry name" value="Single-stranded right-handed beta-helix, Pectin lyase-like"/>
    <property type="match status" value="1"/>
</dbReference>
<dbReference type="InterPro" id="IPR008638">
    <property type="entry name" value="FhaB/CdiA-like_TPS"/>
</dbReference>
<feature type="region of interest" description="Disordered" evidence="1">
    <location>
        <begin position="1689"/>
        <end position="1715"/>
    </location>
</feature>
<evidence type="ECO:0000313" key="3">
    <source>
        <dbReference type="EMBL" id="ACS51082.1"/>
    </source>
</evidence>
<dbReference type="InterPro" id="IPR011050">
    <property type="entry name" value="Pectin_lyase_fold/virulence"/>
</dbReference>
<feature type="compositionally biased region" description="Gly residues" evidence="1">
    <location>
        <begin position="2143"/>
        <end position="2152"/>
    </location>
</feature>
<dbReference type="HOGENOM" id="CLU_000043_2_2_5"/>
<proteinExistence type="predicted"/>
<name>C6AD21_BARGA</name>
<evidence type="ECO:0000259" key="2">
    <source>
        <dbReference type="SMART" id="SM00912"/>
    </source>
</evidence>
<feature type="compositionally biased region" description="Low complexity" evidence="1">
    <location>
        <begin position="2125"/>
        <end position="2138"/>
    </location>
</feature>
<reference evidence="3 4" key="1">
    <citation type="journal article" date="2009" name="PLoS Genet.">
        <title>Run-off replication of host-adaptability genes is associated with gene transfer agents in the genome of mouse-infecting Bartonella grahamii.</title>
        <authorList>
            <person name="Berglund E.C."/>
            <person name="Frank A.C."/>
            <person name="Calteau A."/>
            <person name="Vinnere Pettersson O."/>
            <person name="Granberg F."/>
            <person name="Eriksson A.-S."/>
            <person name="Naeslund K."/>
            <person name="Holmberg M."/>
            <person name="Lindroos H."/>
            <person name="Andersson S.G."/>
        </authorList>
    </citation>
    <scope>NUCLEOTIDE SEQUENCE [LARGE SCALE GENOMIC DNA]</scope>
    <source>
        <strain evidence="4">as4aup</strain>
    </source>
</reference>
<keyword evidence="4" id="KW-1185">Reference proteome</keyword>
<dbReference type="SMART" id="SM00912">
    <property type="entry name" value="Haemagg_act"/>
    <property type="match status" value="1"/>
</dbReference>
<dbReference type="Pfam" id="PF05860">
    <property type="entry name" value="TPS"/>
    <property type="match status" value="1"/>
</dbReference>
<dbReference type="OrthoDB" id="2664633at2"/>
<dbReference type="RefSeq" id="WP_015856170.1">
    <property type="nucleotide sequence ID" value="NC_012846.1"/>
</dbReference>
<dbReference type="eggNOG" id="COG3210">
    <property type="taxonomic scope" value="Bacteria"/>
</dbReference>
<sequence length="2731" mass="285885">MRYEKRAERAALLGVLVSSTMLKKVLFGGLGFSCLFAPSALQAQITVDPNANAAHRPDIVAAPNGVPSIDIVTPNGKGLSHNKYDDFNIGNPGVIWNNHAQEVGQSQLGGIMPGNPHLRVTGSAKVILNEVTSSKRSALHGPGEVFGSPADVIIANPNGISCDGCGFINTPHATLTTGVPEIDASGFLKGFEVRGGDITFGAKGANFFSGQGAVDIVDIVSRTVHFEGAVAGKEIGVTAGTGHFDYASREMKELTDITGKPEYAINGSALGALQADRIKLVATEKGVGVRMRHDMAANAGQLHLSADGKISLKNVFGHGGVVLKSKSQSVLAKHITSKKHIDIAAHKDVTLETVGADGHLKIEAQDGLLSIAGKATSGGNMELSSRQTLQVAGLGSGADMALEAGGDLKLEGIVLAQGNLKAHAGGDIKAQLLAGGVDMAATGAAGVVVLGTQGDVDLQSSQGAIVAESVYGAGDITLISHNGLSVSQTILSHQNVAIHAQPETNAPVHFGQLLAHGKANIEGGAVDFSSLMTGEEAVLKVSSLDAGTLMTGVVSTGGSGDLILDEKGFLLITAKEGVKVGQIASGGNIEIFAGNDIYYDQVIGYGSATLTSVLGEISVENVLSAKGDVRLTANTLDLSNNRSHIYTPQTLYLIADHIDVSESELTYGGLDFHSTNALDIHNAWLQAVTDEGGTGDILFVAPSVMVDQATSVLAARDFVIKTGELGNSGQLASGQDLVFSVTGNVTNSKTGLIYVKGNGALQVEGALLNDFGAIMAEGDLFFTNAAGSGKSLSLVNKAGFIQAGGNLNIQTNTLKNEADSTPVITEKTEYSDISFQRPKGSDQLSDGMLYHDAKVGLWGQGHEHQSHTGPLDGHLYIYLDNPLWANKEETYGTAISSDGTVYKAFTWKYVDERDSVEQYRWNGDRWKAGGLWSINKHWSHMTEKTVTQGFSHKPTVSGMIQSSGNLIINADTIDNHYSIMRAEGNVDIHAKTLTNLGATAYKKTYMGCNANTKDAYCYGYKADGSRDVSLDIVNGKDRQTGSEALDAAPGLVQAGGTLNLVVDQLNNTAAEGSITGDAHFEAKTVEGNPLESLSGLTGAGALFTPKVDLNNAGELSEGLPLPKPQSGGVGGTLPNQNFIYETRAEFLDVGKFYGSAYYLNRIGYNPDREIFFLGDAYFEKELIEKQMRDLVGQGLGKGSFIPGSDAIEQVKTLLDVGADYAKAHNLTFGEALSEEQLASLEAPMVIYVRQQVKGMDVYAPVLYIPEKDRASFVSAGALIMGDDVNITSQNTSNSTITNSGRIAANHQLHVHGGDILSQGGHFAAGGDAILLAEKNIRLDAGRTKVDGVETVLNTEALSAGGNASVIAKQDITASGVGITTGGDLAMATEQGNLTIGSAETHYHDEQGDATMHHKSEVNSGGSTTLASGKDLNILGSDVQSHDDLSLKAERNISIDATRNSANSHRGDQTSHVAVHNGSHLSSGKDTTVISGQDIHIAASDIDAKGNVGLGAQGEIAIGVRNDEVEYHLRTKNTKVDMQASHAVGSSIKSGGDTTVIAGQDGKPHDLSITGSSVAADGKVGLKASNDVLITNAEDSLHYEMSYHKDGGAFSSSKSVHNKVDATQVSGSLISGGEGVAIESGNNTEILASTLIAGKAEETSGEEAPGEQKQADITIHSGGKIVIKGAQEHLDQQAQSSSSGFLHEESSDTSQSHTTTVSSVLGATGNIITQSDKETTITASHMFANEDIHVSGESVTIDGMTDHHKSHSETHETGFGVGSGKGFVSIYGSEGKTENEERFEHQGSSLNADGTINITAKKKDVTIVGSDLAGENINLSAAHDVNVLVGHNSHSSSSKEERTGFGFQFEKSKSGASVGVGIASAKDTGDQWENTSTQSHITARQDVQITADNDVNMQAAIVSADRDVNIDAGNNITLSESYDTSNAKEKHEKSFAGVTASADIGVLGTVQGLKDSADRMNNKDGNNTVINGILTGMKINHLFNKGRNFVDWLTGNTGEKGNITKGLSNPLGGMGGSTKDALANMAGASGSVTVGFKTEKAEASVQTSTAVTDSIEGGRAVNMQAHKGSIHGVGADIIAGTNPIYVLENDAQSGKITMEAGKDIIFESAQNTQSTQNSSESASMSVGTGYGTGGAGATGSASFSQGEGSSEEVQHKNSHIIGTGTVHTISQANTTLAGAVVSGERVEMEVGGDFAITSRSDTGQTSSKQNSVSVGFGAGQTGGGGSMSASFQKDKSSSDYHSVVEQSGIKAGDGGFKINVKDKTTLTGGLISSTASADKNSLTTGSISTSDISNSAHAKASSHGFSISGNDTIKNIAKNVLNHGKAKDGAEGETKSAISDGTIILTDTTGQRAMGQDAGQIIGSLNRNTAAAHQAVGQLDVAPLEGAVHNRVDMINDLSDEGLGYLDKIYKITNVKEHPVGEVAHDENGNVLYLTDENGKPIKGNDGKYITLYHFLKPEEEKHLQKGPNGAVYMFYNGIFNSPDDAAGNAVQLAVNKNGPLYFTYFPQADDVLVELGVAFYQKFFEGGSWGLTNSTKKFQDFIYRYGNDNAIVSAHSRGTITVSNGANDLQEHGIHGVAKKTDFYLVGAAAHMQSMANTVDYLSDGEKNYIYTQGHMLDPISTVIGYNWPTAYKAPLNLDFSLLEKGIKNPFYMTIFAANSLFTIATNPIREMGKAVLGLNPSPHNCYADASRECQINYGSFSFNKLYSTRTGNKK</sequence>
<dbReference type="InterPro" id="IPR012334">
    <property type="entry name" value="Pectin_lyas_fold"/>
</dbReference>
<evidence type="ECO:0000256" key="1">
    <source>
        <dbReference type="SAM" id="MobiDB-lite"/>
    </source>
</evidence>
<dbReference type="Proteomes" id="UP000001489">
    <property type="component" value="Chromosome"/>
</dbReference>
<organism evidence="3 4">
    <name type="scientific">Bartonella grahamii (strain as4aup)</name>
    <dbReference type="NCBI Taxonomy" id="634504"/>
    <lineage>
        <taxon>Bacteria</taxon>
        <taxon>Pseudomonadati</taxon>
        <taxon>Pseudomonadota</taxon>
        <taxon>Alphaproteobacteria</taxon>
        <taxon>Hyphomicrobiales</taxon>
        <taxon>Bartonellaceae</taxon>
        <taxon>Bartonella</taxon>
    </lineage>
</organism>
<dbReference type="InterPro" id="IPR025157">
    <property type="entry name" value="Hemagglutinin_rpt"/>
</dbReference>
<dbReference type="NCBIfam" id="TIGR01901">
    <property type="entry name" value="adhes_NPXG"/>
    <property type="match status" value="1"/>
</dbReference>
<feature type="region of interest" description="Disordered" evidence="1">
    <location>
        <begin position="2125"/>
        <end position="2171"/>
    </location>
</feature>
<dbReference type="KEGG" id="bgr:Bgr_07860"/>
<dbReference type="STRING" id="634504.Bgr_07860"/>